<proteinExistence type="predicted"/>
<evidence type="ECO:0000313" key="2">
    <source>
        <dbReference type="EMBL" id="CAO95045.1"/>
    </source>
</evidence>
<dbReference type="EMBL" id="CU468133">
    <property type="protein sequence ID" value="CAO95045.1"/>
    <property type="molecule type" value="Genomic_DNA"/>
</dbReference>
<feature type="region of interest" description="Disordered" evidence="1">
    <location>
        <begin position="62"/>
        <end position="83"/>
    </location>
</feature>
<dbReference type="KEGG" id="eta:ETA_pET460550"/>
<keyword evidence="3" id="KW-1185">Reference proteome</keyword>
<keyword evidence="2" id="KW-0614">Plasmid</keyword>
<dbReference type="Proteomes" id="UP000001726">
    <property type="component" value="Plasmid pET46"/>
</dbReference>
<geneLocation type="plasmid" evidence="2 3">
    <name>pET46</name>
</geneLocation>
<evidence type="ECO:0000313" key="3">
    <source>
        <dbReference type="Proteomes" id="UP000001726"/>
    </source>
</evidence>
<gene>
    <name evidence="2" type="ordered locus">ETA_pET460550</name>
</gene>
<accession>B2VB57</accession>
<dbReference type="HOGENOM" id="CLU_1803180_0_0_6"/>
<sequence length="143" mass="16249">MRQIGLRKRRYAPDNQRVLRVGVRGAPRVVKRPELDVLPVCDDDLVVHDFVLAVCTQRNARTDDHVHRRPADSPDRSVNDMMEAPVVWSTARRGQRAMTGGTHSRSGRAHALESGVWETSWLPSRLPVADWQSAWRTGTPFFD</sequence>
<dbReference type="AlphaFoldDB" id="B2VB57"/>
<reference evidence="2 3" key="1">
    <citation type="journal article" date="2008" name="Environ. Microbiol.">
        <title>The genome of Erwinia tasmaniensis strain Et1/99, a non-pathogenic bacterium in the genus Erwinia.</title>
        <authorList>
            <person name="Kube M."/>
            <person name="Migdoll A.M."/>
            <person name="Mueller I."/>
            <person name="Kuhl H."/>
            <person name="Beck A."/>
            <person name="Reinhardt R."/>
            <person name="Geider K."/>
        </authorList>
    </citation>
    <scope>NUCLEOTIDE SEQUENCE [LARGE SCALE GENOMIC DNA]</scope>
    <source>
        <strain evidence="3">DSM 17950 / CFBP 7177 / CIP 109463 / NCPPB 4357 / Et1/99</strain>
        <plasmid evidence="3">pET46</plasmid>
    </source>
</reference>
<organism evidence="2 3">
    <name type="scientific">Erwinia tasmaniensis (strain DSM 17950 / CFBP 7177 / CIP 109463 / NCPPB 4357 / Et1/99)</name>
    <dbReference type="NCBI Taxonomy" id="465817"/>
    <lineage>
        <taxon>Bacteria</taxon>
        <taxon>Pseudomonadati</taxon>
        <taxon>Pseudomonadota</taxon>
        <taxon>Gammaproteobacteria</taxon>
        <taxon>Enterobacterales</taxon>
        <taxon>Erwiniaceae</taxon>
        <taxon>Erwinia</taxon>
    </lineage>
</organism>
<protein>
    <submittedName>
        <fullName evidence="2">Uncharacterized protein</fullName>
    </submittedName>
</protein>
<evidence type="ECO:0000256" key="1">
    <source>
        <dbReference type="SAM" id="MobiDB-lite"/>
    </source>
</evidence>
<feature type="compositionally biased region" description="Basic and acidic residues" evidence="1">
    <location>
        <begin position="62"/>
        <end position="78"/>
    </location>
</feature>
<name>B2VB57_ERWT9</name>